<accession>A0A2K0T1K7</accession>
<feature type="compositionally biased region" description="Basic residues" evidence="1">
    <location>
        <begin position="46"/>
        <end position="60"/>
    </location>
</feature>
<name>A0A2K0T1K7_9HYPO</name>
<dbReference type="AlphaFoldDB" id="A0A2K0T1K7"/>
<gene>
    <name evidence="2" type="ORF">TGAMA5MH_08617</name>
</gene>
<proteinExistence type="predicted"/>
<organism evidence="2 3">
    <name type="scientific">Trichoderma gamsii</name>
    <dbReference type="NCBI Taxonomy" id="398673"/>
    <lineage>
        <taxon>Eukaryota</taxon>
        <taxon>Fungi</taxon>
        <taxon>Dikarya</taxon>
        <taxon>Ascomycota</taxon>
        <taxon>Pezizomycotina</taxon>
        <taxon>Sordariomycetes</taxon>
        <taxon>Hypocreomycetidae</taxon>
        <taxon>Hypocreales</taxon>
        <taxon>Hypocreaceae</taxon>
        <taxon>Trichoderma</taxon>
    </lineage>
</organism>
<dbReference type="EMBL" id="MTYH01000082">
    <property type="protein sequence ID" value="PNP39411.1"/>
    <property type="molecule type" value="Genomic_DNA"/>
</dbReference>
<evidence type="ECO:0000313" key="2">
    <source>
        <dbReference type="EMBL" id="PNP39411.1"/>
    </source>
</evidence>
<dbReference type="Proteomes" id="UP000236546">
    <property type="component" value="Unassembled WGS sequence"/>
</dbReference>
<protein>
    <submittedName>
        <fullName evidence="2">Uncharacterized protein</fullName>
    </submittedName>
</protein>
<evidence type="ECO:0000313" key="3">
    <source>
        <dbReference type="Proteomes" id="UP000236546"/>
    </source>
</evidence>
<feature type="region of interest" description="Disordered" evidence="1">
    <location>
        <begin position="19"/>
        <end position="60"/>
    </location>
</feature>
<comment type="caution">
    <text evidence="2">The sequence shown here is derived from an EMBL/GenBank/DDBJ whole genome shotgun (WGS) entry which is preliminary data.</text>
</comment>
<reference evidence="2 3" key="1">
    <citation type="submission" date="2017-02" db="EMBL/GenBank/DDBJ databases">
        <title>Genomes of Trichoderma spp. with biocontrol activity.</title>
        <authorList>
            <person name="Gardiner D."/>
            <person name="Kazan K."/>
            <person name="Vos C."/>
            <person name="Harvey P."/>
        </authorList>
    </citation>
    <scope>NUCLEOTIDE SEQUENCE [LARGE SCALE GENOMIC DNA]</scope>
    <source>
        <strain evidence="2 3">A5MH</strain>
    </source>
</reference>
<sequence>MPSRAEEMSKLMHVVATALYGRNGGGPPDDDKKGGPSCASAEGTKKTKKPSKNKKGVSFS</sequence>
<evidence type="ECO:0000256" key="1">
    <source>
        <dbReference type="SAM" id="MobiDB-lite"/>
    </source>
</evidence>